<evidence type="ECO:0000313" key="2">
    <source>
        <dbReference type="EMBL" id="EME40557.1"/>
    </source>
</evidence>
<protein>
    <recommendedName>
        <fullName evidence="1">BTB domain-containing protein</fullName>
    </recommendedName>
</protein>
<dbReference type="CDD" id="cd18186">
    <property type="entry name" value="BTB_POZ_ZBTB_KLHL-like"/>
    <property type="match status" value="1"/>
</dbReference>
<dbReference type="PANTHER" id="PTHR47843">
    <property type="entry name" value="BTB DOMAIN-CONTAINING PROTEIN-RELATED"/>
    <property type="match status" value="1"/>
</dbReference>
<gene>
    <name evidence="2" type="ORF">DOTSEDRAFT_37367</name>
</gene>
<name>N1PDW7_DOTSN</name>
<keyword evidence="3" id="KW-1185">Reference proteome</keyword>
<dbReference type="OrthoDB" id="3649185at2759"/>
<dbReference type="InterPro" id="IPR000210">
    <property type="entry name" value="BTB/POZ_dom"/>
</dbReference>
<dbReference type="PANTHER" id="PTHR47843:SF5">
    <property type="entry name" value="BTB_POZ DOMAIN PROTEIN"/>
    <property type="match status" value="1"/>
</dbReference>
<evidence type="ECO:0000313" key="3">
    <source>
        <dbReference type="Proteomes" id="UP000016933"/>
    </source>
</evidence>
<evidence type="ECO:0000259" key="1">
    <source>
        <dbReference type="Pfam" id="PF00651"/>
    </source>
</evidence>
<proteinExistence type="predicted"/>
<organism evidence="2 3">
    <name type="scientific">Dothistroma septosporum (strain NZE10 / CBS 128990)</name>
    <name type="common">Red band needle blight fungus</name>
    <name type="synonym">Mycosphaerella pini</name>
    <dbReference type="NCBI Taxonomy" id="675120"/>
    <lineage>
        <taxon>Eukaryota</taxon>
        <taxon>Fungi</taxon>
        <taxon>Dikarya</taxon>
        <taxon>Ascomycota</taxon>
        <taxon>Pezizomycotina</taxon>
        <taxon>Dothideomycetes</taxon>
        <taxon>Dothideomycetidae</taxon>
        <taxon>Mycosphaerellales</taxon>
        <taxon>Mycosphaerellaceae</taxon>
        <taxon>Dothistroma</taxon>
    </lineage>
</organism>
<dbReference type="HOGENOM" id="CLU_1184987_0_0_1"/>
<dbReference type="SUPFAM" id="SSF54695">
    <property type="entry name" value="POZ domain"/>
    <property type="match status" value="1"/>
</dbReference>
<sequence length="234" mass="26452">MKMWRIKTRLERFASTVNNPEAFPGLTVTCGESSWLCRKVILCQQSEWFQRTCSGRLNEGGAATIELQEDDSEAVGAMLRFCYVAEVDFEAKDIEYVIRLFANAEKFLGQLRWSAESSDPERIVKSRIVRLILSESHLMERGNEAFDKFLATTGEIGADMTKAVVHEQQRQEQELKIKARQAAADSKRRCRCPDDVCPACVVPSTVAVNYTHQCPDGSTCIYSGSDWLRFYEAG</sequence>
<feature type="domain" description="BTB" evidence="1">
    <location>
        <begin position="21"/>
        <end position="100"/>
    </location>
</feature>
<dbReference type="STRING" id="675120.N1PDW7"/>
<dbReference type="Proteomes" id="UP000016933">
    <property type="component" value="Unassembled WGS sequence"/>
</dbReference>
<reference evidence="3" key="1">
    <citation type="journal article" date="2012" name="PLoS Genet.">
        <title>The genomes of the fungal plant pathogens Cladosporium fulvum and Dothistroma septosporum reveal adaptation to different hosts and lifestyles but also signatures of common ancestry.</title>
        <authorList>
            <person name="de Wit P.J.G.M."/>
            <person name="van der Burgt A."/>
            <person name="Oekmen B."/>
            <person name="Stergiopoulos I."/>
            <person name="Abd-Elsalam K.A."/>
            <person name="Aerts A.L."/>
            <person name="Bahkali A.H."/>
            <person name="Beenen H.G."/>
            <person name="Chettri P."/>
            <person name="Cox M.P."/>
            <person name="Datema E."/>
            <person name="de Vries R.P."/>
            <person name="Dhillon B."/>
            <person name="Ganley A.R."/>
            <person name="Griffiths S.A."/>
            <person name="Guo Y."/>
            <person name="Hamelin R.C."/>
            <person name="Henrissat B."/>
            <person name="Kabir M.S."/>
            <person name="Jashni M.K."/>
            <person name="Kema G."/>
            <person name="Klaubauf S."/>
            <person name="Lapidus A."/>
            <person name="Levasseur A."/>
            <person name="Lindquist E."/>
            <person name="Mehrabi R."/>
            <person name="Ohm R.A."/>
            <person name="Owen T.J."/>
            <person name="Salamov A."/>
            <person name="Schwelm A."/>
            <person name="Schijlen E."/>
            <person name="Sun H."/>
            <person name="van den Burg H.A."/>
            <person name="van Ham R.C.H.J."/>
            <person name="Zhang S."/>
            <person name="Goodwin S.B."/>
            <person name="Grigoriev I.V."/>
            <person name="Collemare J."/>
            <person name="Bradshaw R.E."/>
        </authorList>
    </citation>
    <scope>NUCLEOTIDE SEQUENCE [LARGE SCALE GENOMIC DNA]</scope>
    <source>
        <strain evidence="3">NZE10 / CBS 128990</strain>
    </source>
</reference>
<reference evidence="2 3" key="2">
    <citation type="journal article" date="2012" name="PLoS Pathog.">
        <title>Diverse lifestyles and strategies of plant pathogenesis encoded in the genomes of eighteen Dothideomycetes fungi.</title>
        <authorList>
            <person name="Ohm R.A."/>
            <person name="Feau N."/>
            <person name="Henrissat B."/>
            <person name="Schoch C.L."/>
            <person name="Horwitz B.A."/>
            <person name="Barry K.W."/>
            <person name="Condon B.J."/>
            <person name="Copeland A.C."/>
            <person name="Dhillon B."/>
            <person name="Glaser F."/>
            <person name="Hesse C.N."/>
            <person name="Kosti I."/>
            <person name="LaButti K."/>
            <person name="Lindquist E.A."/>
            <person name="Lucas S."/>
            <person name="Salamov A.A."/>
            <person name="Bradshaw R.E."/>
            <person name="Ciuffetti L."/>
            <person name="Hamelin R.C."/>
            <person name="Kema G.H.J."/>
            <person name="Lawrence C."/>
            <person name="Scott J.A."/>
            <person name="Spatafora J.W."/>
            <person name="Turgeon B.G."/>
            <person name="de Wit P.J.G.M."/>
            <person name="Zhong S."/>
            <person name="Goodwin S.B."/>
            <person name="Grigoriev I.V."/>
        </authorList>
    </citation>
    <scope>NUCLEOTIDE SEQUENCE [LARGE SCALE GENOMIC DNA]</scope>
    <source>
        <strain evidence="3">NZE10 / CBS 128990</strain>
    </source>
</reference>
<dbReference type="EMBL" id="KB446543">
    <property type="protein sequence ID" value="EME40557.1"/>
    <property type="molecule type" value="Genomic_DNA"/>
</dbReference>
<dbReference type="Pfam" id="PF00651">
    <property type="entry name" value="BTB"/>
    <property type="match status" value="1"/>
</dbReference>
<accession>N1PDW7</accession>
<dbReference type="AlphaFoldDB" id="N1PDW7"/>
<dbReference type="Gene3D" id="3.30.710.10">
    <property type="entry name" value="Potassium Channel Kv1.1, Chain A"/>
    <property type="match status" value="1"/>
</dbReference>
<dbReference type="InterPro" id="IPR011333">
    <property type="entry name" value="SKP1/BTB/POZ_sf"/>
</dbReference>
<dbReference type="OMA" id="THSHAEW"/>